<sequence length="238" mass="24196">MSELPHLRQKGILCPTIHPFILLHSRSSSSLSDNTMNYHPPHPFYKPLGEAQGDKYGGKEGADGEELLRRLCIGNHNEGEENKAQILDNHPRGQSEGSEMGPGDAEGPMGADGDEIPSGANNSDGNGVLGGANMPAQALGDASEFLGGTSGSGDAMSAMAAKSSGSTQAGDAEVRAAGDTKGREANALVRRDAATPVAVGCSSGELLRANAGRPGIDAEAASIRVAGIGADGLGAPKW</sequence>
<comment type="caution">
    <text evidence="2">The sequence shown here is derived from an EMBL/GenBank/DDBJ whole genome shotgun (WGS) entry which is preliminary data.</text>
</comment>
<dbReference type="Proteomes" id="UP001642360">
    <property type="component" value="Unassembled WGS sequence"/>
</dbReference>
<evidence type="ECO:0000256" key="1">
    <source>
        <dbReference type="SAM" id="MobiDB-lite"/>
    </source>
</evidence>
<dbReference type="EMBL" id="CAUOFW020003835">
    <property type="protein sequence ID" value="CAK9162293.1"/>
    <property type="molecule type" value="Genomic_DNA"/>
</dbReference>
<feature type="region of interest" description="Disordered" evidence="1">
    <location>
        <begin position="79"/>
        <end position="135"/>
    </location>
</feature>
<evidence type="ECO:0000313" key="3">
    <source>
        <dbReference type="Proteomes" id="UP001642360"/>
    </source>
</evidence>
<gene>
    <name evidence="2" type="ORF">ILEXP_LOCUS31156</name>
</gene>
<reference evidence="2 3" key="1">
    <citation type="submission" date="2024-02" db="EMBL/GenBank/DDBJ databases">
        <authorList>
            <person name="Vignale AGUSTIN F."/>
            <person name="Sosa J E."/>
            <person name="Modenutti C."/>
        </authorList>
    </citation>
    <scope>NUCLEOTIDE SEQUENCE [LARGE SCALE GENOMIC DNA]</scope>
</reference>
<organism evidence="2 3">
    <name type="scientific">Ilex paraguariensis</name>
    <name type="common">yerba mate</name>
    <dbReference type="NCBI Taxonomy" id="185542"/>
    <lineage>
        <taxon>Eukaryota</taxon>
        <taxon>Viridiplantae</taxon>
        <taxon>Streptophyta</taxon>
        <taxon>Embryophyta</taxon>
        <taxon>Tracheophyta</taxon>
        <taxon>Spermatophyta</taxon>
        <taxon>Magnoliopsida</taxon>
        <taxon>eudicotyledons</taxon>
        <taxon>Gunneridae</taxon>
        <taxon>Pentapetalae</taxon>
        <taxon>asterids</taxon>
        <taxon>campanulids</taxon>
        <taxon>Aquifoliales</taxon>
        <taxon>Aquifoliaceae</taxon>
        <taxon>Ilex</taxon>
    </lineage>
</organism>
<dbReference type="AlphaFoldDB" id="A0ABC8SZB5"/>
<keyword evidence="3" id="KW-1185">Reference proteome</keyword>
<evidence type="ECO:0000313" key="2">
    <source>
        <dbReference type="EMBL" id="CAK9162293.1"/>
    </source>
</evidence>
<feature type="compositionally biased region" description="Basic and acidic residues" evidence="1">
    <location>
        <begin position="79"/>
        <end position="93"/>
    </location>
</feature>
<protein>
    <submittedName>
        <fullName evidence="2">Uncharacterized protein</fullName>
    </submittedName>
</protein>
<accession>A0ABC8SZB5</accession>
<proteinExistence type="predicted"/>
<name>A0ABC8SZB5_9AQUA</name>